<dbReference type="InterPro" id="IPR001245">
    <property type="entry name" value="Ser-Thr/Tyr_kinase_cat_dom"/>
</dbReference>
<dbReference type="InterPro" id="IPR000719">
    <property type="entry name" value="Prot_kinase_dom"/>
</dbReference>
<dbReference type="Gene3D" id="1.10.510.10">
    <property type="entry name" value="Transferase(Phosphotransferase) domain 1"/>
    <property type="match status" value="1"/>
</dbReference>
<dbReference type="InterPro" id="IPR051681">
    <property type="entry name" value="Ser/Thr_Kinases-Pseudokinases"/>
</dbReference>
<dbReference type="Proteomes" id="UP000799118">
    <property type="component" value="Unassembled WGS sequence"/>
</dbReference>
<evidence type="ECO:0000256" key="1">
    <source>
        <dbReference type="ARBA" id="ARBA00022679"/>
    </source>
</evidence>
<reference evidence="6" key="1">
    <citation type="journal article" date="2019" name="Environ. Microbiol.">
        <title>Fungal ecological strategies reflected in gene transcription - a case study of two litter decomposers.</title>
        <authorList>
            <person name="Barbi F."/>
            <person name="Kohler A."/>
            <person name="Barry K."/>
            <person name="Baskaran P."/>
            <person name="Daum C."/>
            <person name="Fauchery L."/>
            <person name="Ihrmark K."/>
            <person name="Kuo A."/>
            <person name="LaButti K."/>
            <person name="Lipzen A."/>
            <person name="Morin E."/>
            <person name="Grigoriev I.V."/>
            <person name="Henrissat B."/>
            <person name="Lindahl B."/>
            <person name="Martin F."/>
        </authorList>
    </citation>
    <scope>NUCLEOTIDE SEQUENCE</scope>
    <source>
        <strain evidence="6">JB14</strain>
    </source>
</reference>
<dbReference type="InterPro" id="IPR008266">
    <property type="entry name" value="Tyr_kinase_AS"/>
</dbReference>
<keyword evidence="1" id="KW-0808">Transferase</keyword>
<keyword evidence="3 6" id="KW-0418">Kinase</keyword>
<evidence type="ECO:0000256" key="2">
    <source>
        <dbReference type="ARBA" id="ARBA00022741"/>
    </source>
</evidence>
<dbReference type="PANTHER" id="PTHR44329:SF288">
    <property type="entry name" value="MITOGEN-ACTIVATED PROTEIN KINASE KINASE KINASE 20"/>
    <property type="match status" value="1"/>
</dbReference>
<dbReference type="GO" id="GO:0005524">
    <property type="term" value="F:ATP binding"/>
    <property type="evidence" value="ECO:0007669"/>
    <property type="project" value="UniProtKB-KW"/>
</dbReference>
<dbReference type="Pfam" id="PF07714">
    <property type="entry name" value="PK_Tyr_Ser-Thr"/>
    <property type="match status" value="1"/>
</dbReference>
<keyword evidence="4" id="KW-0067">ATP-binding</keyword>
<accession>A0A6A4H3Y1</accession>
<name>A0A6A4H3Y1_9AGAR</name>
<evidence type="ECO:0000259" key="5">
    <source>
        <dbReference type="PROSITE" id="PS50011"/>
    </source>
</evidence>
<dbReference type="AlphaFoldDB" id="A0A6A4H3Y1"/>
<evidence type="ECO:0000313" key="6">
    <source>
        <dbReference type="EMBL" id="KAE9392486.1"/>
    </source>
</evidence>
<dbReference type="PANTHER" id="PTHR44329">
    <property type="entry name" value="SERINE/THREONINE-PROTEIN KINASE TNNI3K-RELATED"/>
    <property type="match status" value="1"/>
</dbReference>
<keyword evidence="7" id="KW-1185">Reference proteome</keyword>
<sequence>MPLYLKIASESPYHLTRATHWLEWMPTVHFMRYSPDLFIASHLLEYGMEFLLEMGELCSQDPTILDPLSCIIHDWILTRSNHLEIIRRAEKILKYHSPLMQHFIAFMKNSSSVRSISVEDDMIFALVTTRLSGDEVCAISRADSTPFFLVYDTAQLRALVMSEVLDPWKWLWELGSGWATHIMELLQRELDESRQIHLLSTTHQIIDLRREENFTSQYRQRCLKALRSLAKTYGVLPNSFYVENAIRLGRTAVSGGGFADIWRGRLDDTEVCLKVLRKFTSLESDGDASERVLKEFCEEALVWKQLDHPNLLPFIGVNKTIFCPSYCFVSPWMRNGNIMAYLKEHPEQDRLPWISQVANGLQYLHGLDPPIIHGDIRGANILVTDDLRCCLADFGLALVTESPSMYETVSTPRGSVRWMAPEVLHPNLFHLIEPKARDIYAFGCTVVEIISGTLPFSNIKHEVAVIAQVLLGQRPDIPPALAEISIDLSELIHSCWNSLPCERPTADDISCFLSFYVSDPRS</sequence>
<gene>
    <name evidence="6" type="ORF">BT96DRAFT_1000287</name>
</gene>
<dbReference type="InterPro" id="IPR011009">
    <property type="entry name" value="Kinase-like_dom_sf"/>
</dbReference>
<dbReference type="PROSITE" id="PS50011">
    <property type="entry name" value="PROTEIN_KINASE_DOM"/>
    <property type="match status" value="1"/>
</dbReference>
<dbReference type="GO" id="GO:0004674">
    <property type="term" value="F:protein serine/threonine kinase activity"/>
    <property type="evidence" value="ECO:0007669"/>
    <property type="project" value="TreeGrafter"/>
</dbReference>
<protein>
    <submittedName>
        <fullName evidence="6">Kinase-like protein</fullName>
    </submittedName>
</protein>
<proteinExistence type="predicted"/>
<organism evidence="6 7">
    <name type="scientific">Gymnopus androsaceus JB14</name>
    <dbReference type="NCBI Taxonomy" id="1447944"/>
    <lineage>
        <taxon>Eukaryota</taxon>
        <taxon>Fungi</taxon>
        <taxon>Dikarya</taxon>
        <taxon>Basidiomycota</taxon>
        <taxon>Agaricomycotina</taxon>
        <taxon>Agaricomycetes</taxon>
        <taxon>Agaricomycetidae</taxon>
        <taxon>Agaricales</taxon>
        <taxon>Marasmiineae</taxon>
        <taxon>Omphalotaceae</taxon>
        <taxon>Gymnopus</taxon>
    </lineage>
</organism>
<dbReference type="OrthoDB" id="346907at2759"/>
<dbReference type="EMBL" id="ML769594">
    <property type="protein sequence ID" value="KAE9392486.1"/>
    <property type="molecule type" value="Genomic_DNA"/>
</dbReference>
<dbReference type="SUPFAM" id="SSF56112">
    <property type="entry name" value="Protein kinase-like (PK-like)"/>
    <property type="match status" value="1"/>
</dbReference>
<evidence type="ECO:0000256" key="3">
    <source>
        <dbReference type="ARBA" id="ARBA00022777"/>
    </source>
</evidence>
<keyword evidence="2" id="KW-0547">Nucleotide-binding</keyword>
<evidence type="ECO:0000256" key="4">
    <source>
        <dbReference type="ARBA" id="ARBA00022840"/>
    </source>
</evidence>
<evidence type="ECO:0000313" key="7">
    <source>
        <dbReference type="Proteomes" id="UP000799118"/>
    </source>
</evidence>
<feature type="domain" description="Protein kinase" evidence="5">
    <location>
        <begin position="247"/>
        <end position="516"/>
    </location>
</feature>
<dbReference type="PROSITE" id="PS00109">
    <property type="entry name" value="PROTEIN_KINASE_TYR"/>
    <property type="match status" value="1"/>
</dbReference>